<evidence type="ECO:0000256" key="2">
    <source>
        <dbReference type="ARBA" id="ARBA00010350"/>
    </source>
</evidence>
<keyword evidence="5 6" id="KW-0472">Membrane</keyword>
<comment type="similarity">
    <text evidence="2 6">Belongs to the BI1 family.</text>
</comment>
<evidence type="ECO:0000256" key="1">
    <source>
        <dbReference type="ARBA" id="ARBA00004141"/>
    </source>
</evidence>
<feature type="transmembrane region" description="Helical" evidence="6">
    <location>
        <begin position="145"/>
        <end position="162"/>
    </location>
</feature>
<dbReference type="EMBL" id="JQBP01000003">
    <property type="protein sequence ID" value="KRN74945.1"/>
    <property type="molecule type" value="Genomic_DNA"/>
</dbReference>
<comment type="caution">
    <text evidence="7">The sequence shown here is derived from an EMBL/GenBank/DDBJ whole genome shotgun (WGS) entry which is preliminary data.</text>
</comment>
<feature type="transmembrane region" description="Helical" evidence="6">
    <location>
        <begin position="114"/>
        <end position="133"/>
    </location>
</feature>
<dbReference type="InterPro" id="IPR006214">
    <property type="entry name" value="Bax_inhibitor_1-related"/>
</dbReference>
<evidence type="ECO:0000256" key="6">
    <source>
        <dbReference type="RuleBase" id="RU004379"/>
    </source>
</evidence>
<reference evidence="7 8" key="1">
    <citation type="journal article" date="2015" name="Genome Announc.">
        <title>Expanding the biotechnology potential of lactobacilli through comparative genomics of 213 strains and associated genera.</title>
        <authorList>
            <person name="Sun Z."/>
            <person name="Harris H.M."/>
            <person name="McCann A."/>
            <person name="Guo C."/>
            <person name="Argimon S."/>
            <person name="Zhang W."/>
            <person name="Yang X."/>
            <person name="Jeffery I.B."/>
            <person name="Cooney J.C."/>
            <person name="Kagawa T.F."/>
            <person name="Liu W."/>
            <person name="Song Y."/>
            <person name="Salvetti E."/>
            <person name="Wrobel A."/>
            <person name="Rasinkangas P."/>
            <person name="Parkhill J."/>
            <person name="Rea M.C."/>
            <person name="O'Sullivan O."/>
            <person name="Ritari J."/>
            <person name="Douillard F.P."/>
            <person name="Paul Ross R."/>
            <person name="Yang R."/>
            <person name="Briner A.E."/>
            <person name="Felis G.E."/>
            <person name="de Vos W.M."/>
            <person name="Barrangou R."/>
            <person name="Klaenhammer T.R."/>
            <person name="Caufield P.W."/>
            <person name="Cui Y."/>
            <person name="Zhang H."/>
            <person name="O'Toole P.W."/>
        </authorList>
    </citation>
    <scope>NUCLEOTIDE SEQUENCE [LARGE SCALE GENOMIC DNA]</scope>
    <source>
        <strain evidence="7 8">DSM 20593</strain>
    </source>
</reference>
<evidence type="ECO:0008006" key="9">
    <source>
        <dbReference type="Google" id="ProtNLM"/>
    </source>
</evidence>
<sequence>MDNLNSRQTRIINPDRSGLNSFFLKVYSYMGMALLLTSLTTFVCVTMFPMQTLALTSNLVTTLILFAVLMGIVWVASRSAMQNPAKAFGLMMAYSIVMGLFFTSLVMFLQPKSIILAFITTAALFAGMALYGVTTKRDMSKLGTILFGAVFALIIGGLLNLFMGGTILYLGLSVIGVIVFAIITAYDMNNLKKMYVQVAGSAQAEQGVAVMGALNLYIDFINLFTYILRLFAFSSNNN</sequence>
<keyword evidence="3 6" id="KW-0812">Transmembrane</keyword>
<name>A0A0R2JCG2_9LACO</name>
<accession>A0A0R2JCG2</accession>
<evidence type="ECO:0000256" key="4">
    <source>
        <dbReference type="ARBA" id="ARBA00022989"/>
    </source>
</evidence>
<dbReference type="STRING" id="1616.IV73_GL000699"/>
<comment type="subcellular location">
    <subcellularLocation>
        <location evidence="1">Membrane</location>
        <topology evidence="1">Multi-pass membrane protein</topology>
    </subcellularLocation>
</comment>
<proteinExistence type="inferred from homology"/>
<dbReference type="GO" id="GO:0005886">
    <property type="term" value="C:plasma membrane"/>
    <property type="evidence" value="ECO:0007669"/>
    <property type="project" value="TreeGrafter"/>
</dbReference>
<feature type="transmembrane region" description="Helical" evidence="6">
    <location>
        <begin position="54"/>
        <end position="76"/>
    </location>
</feature>
<dbReference type="OrthoDB" id="9793828at2"/>
<feature type="transmembrane region" description="Helical" evidence="6">
    <location>
        <begin position="168"/>
        <end position="186"/>
    </location>
</feature>
<keyword evidence="8" id="KW-1185">Reference proteome</keyword>
<keyword evidence="4 6" id="KW-1133">Transmembrane helix</keyword>
<dbReference type="PATRIC" id="fig|1616.3.peg.719"/>
<dbReference type="AlphaFoldDB" id="A0A0R2JCG2"/>
<gene>
    <name evidence="7" type="ORF">IV73_GL000699</name>
</gene>
<evidence type="ECO:0000256" key="5">
    <source>
        <dbReference type="ARBA" id="ARBA00023136"/>
    </source>
</evidence>
<dbReference type="Pfam" id="PF01027">
    <property type="entry name" value="Bax1-I"/>
    <property type="match status" value="1"/>
</dbReference>
<protein>
    <recommendedName>
        <fullName evidence="9">Integral membrane protein</fullName>
    </recommendedName>
</protein>
<dbReference type="PANTHER" id="PTHR23291:SF50">
    <property type="entry name" value="PROTEIN LIFEGUARD 4"/>
    <property type="match status" value="1"/>
</dbReference>
<organism evidence="7 8">
    <name type="scientific">Weissella kandleri</name>
    <dbReference type="NCBI Taxonomy" id="1616"/>
    <lineage>
        <taxon>Bacteria</taxon>
        <taxon>Bacillati</taxon>
        <taxon>Bacillota</taxon>
        <taxon>Bacilli</taxon>
        <taxon>Lactobacillales</taxon>
        <taxon>Lactobacillaceae</taxon>
        <taxon>Weissella</taxon>
    </lineage>
</organism>
<evidence type="ECO:0000313" key="8">
    <source>
        <dbReference type="Proteomes" id="UP000051655"/>
    </source>
</evidence>
<dbReference type="Proteomes" id="UP000051655">
    <property type="component" value="Unassembled WGS sequence"/>
</dbReference>
<feature type="transmembrane region" description="Helical" evidence="6">
    <location>
        <begin position="26"/>
        <end position="48"/>
    </location>
</feature>
<dbReference type="CDD" id="cd10432">
    <property type="entry name" value="BI-1-like_bacterial"/>
    <property type="match status" value="1"/>
</dbReference>
<feature type="transmembrane region" description="Helical" evidence="6">
    <location>
        <begin position="88"/>
        <end position="108"/>
    </location>
</feature>
<dbReference type="PANTHER" id="PTHR23291">
    <property type="entry name" value="BAX INHIBITOR-RELATED"/>
    <property type="match status" value="1"/>
</dbReference>
<evidence type="ECO:0000256" key="3">
    <source>
        <dbReference type="ARBA" id="ARBA00022692"/>
    </source>
</evidence>
<dbReference type="RefSeq" id="WP_057754846.1">
    <property type="nucleotide sequence ID" value="NZ_JQBP01000003.1"/>
</dbReference>
<evidence type="ECO:0000313" key="7">
    <source>
        <dbReference type="EMBL" id="KRN74945.1"/>
    </source>
</evidence>
<feature type="transmembrane region" description="Helical" evidence="6">
    <location>
        <begin position="207"/>
        <end position="228"/>
    </location>
</feature>